<reference evidence="1" key="1">
    <citation type="submission" date="2021-03" db="EMBL/GenBank/DDBJ databases">
        <title>Evolutionary priming and transition to the ectomycorrhizal habit in an iconic lineage of mushroom-forming fungi: is preadaptation a requirement?</title>
        <authorList>
            <consortium name="DOE Joint Genome Institute"/>
            <person name="Looney B.P."/>
            <person name="Miyauchi S."/>
            <person name="Morin E."/>
            <person name="Drula E."/>
            <person name="Courty P.E."/>
            <person name="Chicoki N."/>
            <person name="Fauchery L."/>
            <person name="Kohler A."/>
            <person name="Kuo A."/>
            <person name="LaButti K."/>
            <person name="Pangilinan J."/>
            <person name="Lipzen A."/>
            <person name="Riley R."/>
            <person name="Andreopoulos W."/>
            <person name="He G."/>
            <person name="Johnson J."/>
            <person name="Barry K.W."/>
            <person name="Grigoriev I.V."/>
            <person name="Nagy L."/>
            <person name="Hibbett D."/>
            <person name="Henrissat B."/>
            <person name="Matheny P.B."/>
            <person name="Labbe J."/>
            <person name="Martin A.F."/>
        </authorList>
    </citation>
    <scope>NUCLEOTIDE SEQUENCE</scope>
    <source>
        <strain evidence="1">BPL698</strain>
    </source>
</reference>
<proteinExistence type="predicted"/>
<organism evidence="1 2">
    <name type="scientific">Russula earlei</name>
    <dbReference type="NCBI Taxonomy" id="71964"/>
    <lineage>
        <taxon>Eukaryota</taxon>
        <taxon>Fungi</taxon>
        <taxon>Dikarya</taxon>
        <taxon>Basidiomycota</taxon>
        <taxon>Agaricomycotina</taxon>
        <taxon>Agaricomycetes</taxon>
        <taxon>Russulales</taxon>
        <taxon>Russulaceae</taxon>
        <taxon>Russula</taxon>
    </lineage>
</organism>
<accession>A0ACC0U1E9</accession>
<name>A0ACC0U1E9_9AGAM</name>
<gene>
    <name evidence="1" type="ORF">F5148DRAFT_1287770</name>
</gene>
<evidence type="ECO:0000313" key="2">
    <source>
        <dbReference type="Proteomes" id="UP001207468"/>
    </source>
</evidence>
<comment type="caution">
    <text evidence="1">The sequence shown here is derived from an EMBL/GenBank/DDBJ whole genome shotgun (WGS) entry which is preliminary data.</text>
</comment>
<protein>
    <submittedName>
        <fullName evidence="1">Uncharacterized protein</fullName>
    </submittedName>
</protein>
<keyword evidence="2" id="KW-1185">Reference proteome</keyword>
<dbReference type="EMBL" id="JAGFNK010000226">
    <property type="protein sequence ID" value="KAI9457063.1"/>
    <property type="molecule type" value="Genomic_DNA"/>
</dbReference>
<sequence>MAFASTDHDLDLESQYISSPLRLVRGPGMCPPPTGWNPPETEGIFKFAFRDIPRLEVDTAQPTFPLATEIHPADTAVHAPGQAGQVKDQAEPPDTESGLDPSSASNNQSAESSPGKDISKPESQDFDSGANTLWTLFKNETQSHDEARIQRLKDDMDGVLIFAGLFSAALTSFIIDSKGNLKVNPADQMVYYLQQNVAMLAQISTQISSIAPQIIIPSSLPPPYPAFNASSSDIRVNAFWFMSLIFSLSAALLAILVQQWVRNYMHVFQRYSDPLKSARLRQYLHEGSEKWYMPVVAEALPGLLHVSLFLFFVGLGDFVLNINITVGQSTIVPIGLCGSLYVFAIFAPVMYPQSPYQNSFSGLVWYLVQRLHGRKYKDRDGSSKSVSANMSQGQMQLAMEETNERMKRDQEAIRWLVDNLTEETEMESLVAAIPGSFNAKWGRDVWKRISEETQGEDKVTNGNRHAVVPLA</sequence>
<dbReference type="Proteomes" id="UP001207468">
    <property type="component" value="Unassembled WGS sequence"/>
</dbReference>
<evidence type="ECO:0000313" key="1">
    <source>
        <dbReference type="EMBL" id="KAI9457063.1"/>
    </source>
</evidence>